<evidence type="ECO:0000313" key="2">
    <source>
        <dbReference type="EMBL" id="QDS90844.1"/>
    </source>
</evidence>
<feature type="transmembrane region" description="Helical" evidence="1">
    <location>
        <begin position="572"/>
        <end position="595"/>
    </location>
</feature>
<sequence length="683" mass="75222">MTSRIEWPPIRELLEDAQQHAAIESYFPDTGRISFVDALQQWAPDRLTEIRAAGRRLEVAAQLADFPIIAIAGMLNSGKTSLVSTFLSDAGRQRSLRGESNDAGTHRFVLWLPQSWRADAEVWGLLMSRLGEALGQPPQMLSDDPAAAHEQYNNAEGQADALAIPLVATDPGLDKACVGLLDCPDIVTSEAFGRGALEVRKTLLCRAATLCSAFVMVTDFASLRANTVGELLDVAATSMSGVSRYLAINMIRPKYRPHEVFEDLQPLVSGHGITASYLAYDFEIPASETFVPEVADRGTEDDPMPVFFEASAIEPDLVKQIDASQLLSSLPTRLNRSALFDGFRRSQATSLAERVWSDGVDFLRDQTATQATYARRARQAICDASLEFFARRDFSSGAIIELRLHQSARIIHQLTDAFSQAAPWYARLGMKMNGFVSKLTRSASELMQSFNLTGAAQKKAEQIRDDFRKGAKGSVLSGERLFESYRRHDLTGQMRTEIPDSQLLEICNHAVERFDAEDQTALDPQQLRRTAEAMWQEMSMVKKLQHGLTPVAALFAAFAAVVMVPVDGGGTLVLMHASIAELLLATGFAGLVTAWNSHGALKAMELQAAQQQLADFIAVQCDSLGVPRGIDDQIEPLQIQIGPREHVLPTAKVALRRSDSTSIRIWKLRQSFLDSLHQKLPRD</sequence>
<dbReference type="KEGG" id="ruv:EC9_50620"/>
<protein>
    <recommendedName>
        <fullName evidence="4">Dynamin family protein</fullName>
    </recommendedName>
</protein>
<keyword evidence="1" id="KW-0812">Transmembrane</keyword>
<keyword evidence="3" id="KW-1185">Reference proteome</keyword>
<dbReference type="Proteomes" id="UP000319557">
    <property type="component" value="Chromosome"/>
</dbReference>
<keyword evidence="1" id="KW-0472">Membrane</keyword>
<dbReference type="RefSeq" id="WP_145348589.1">
    <property type="nucleotide sequence ID" value="NZ_CP036261.1"/>
</dbReference>
<evidence type="ECO:0008006" key="4">
    <source>
        <dbReference type="Google" id="ProtNLM"/>
    </source>
</evidence>
<name>A0A517M7I3_9BACT</name>
<evidence type="ECO:0000313" key="3">
    <source>
        <dbReference type="Proteomes" id="UP000319557"/>
    </source>
</evidence>
<dbReference type="EMBL" id="CP036261">
    <property type="protein sequence ID" value="QDS90844.1"/>
    <property type="molecule type" value="Genomic_DNA"/>
</dbReference>
<gene>
    <name evidence="2" type="ORF">EC9_50620</name>
</gene>
<dbReference type="SUPFAM" id="SSF52540">
    <property type="entry name" value="P-loop containing nucleoside triphosphate hydrolases"/>
    <property type="match status" value="1"/>
</dbReference>
<organism evidence="2 3">
    <name type="scientific">Rosistilla ulvae</name>
    <dbReference type="NCBI Taxonomy" id="1930277"/>
    <lineage>
        <taxon>Bacteria</taxon>
        <taxon>Pseudomonadati</taxon>
        <taxon>Planctomycetota</taxon>
        <taxon>Planctomycetia</taxon>
        <taxon>Pirellulales</taxon>
        <taxon>Pirellulaceae</taxon>
        <taxon>Rosistilla</taxon>
    </lineage>
</organism>
<keyword evidence="1" id="KW-1133">Transmembrane helix</keyword>
<proteinExistence type="predicted"/>
<dbReference type="InterPro" id="IPR027417">
    <property type="entry name" value="P-loop_NTPase"/>
</dbReference>
<dbReference type="AlphaFoldDB" id="A0A517M7I3"/>
<accession>A0A517M7I3</accession>
<reference evidence="2 3" key="1">
    <citation type="submission" date="2019-02" db="EMBL/GenBank/DDBJ databases">
        <title>Deep-cultivation of Planctomycetes and their phenomic and genomic characterization uncovers novel biology.</title>
        <authorList>
            <person name="Wiegand S."/>
            <person name="Jogler M."/>
            <person name="Boedeker C."/>
            <person name="Pinto D."/>
            <person name="Vollmers J."/>
            <person name="Rivas-Marin E."/>
            <person name="Kohn T."/>
            <person name="Peeters S.H."/>
            <person name="Heuer A."/>
            <person name="Rast P."/>
            <person name="Oberbeckmann S."/>
            <person name="Bunk B."/>
            <person name="Jeske O."/>
            <person name="Meyerdierks A."/>
            <person name="Storesund J.E."/>
            <person name="Kallscheuer N."/>
            <person name="Luecker S."/>
            <person name="Lage O.M."/>
            <person name="Pohl T."/>
            <person name="Merkel B.J."/>
            <person name="Hornburger P."/>
            <person name="Mueller R.-W."/>
            <person name="Bruemmer F."/>
            <person name="Labrenz M."/>
            <person name="Spormann A.M."/>
            <person name="Op den Camp H."/>
            <person name="Overmann J."/>
            <person name="Amann R."/>
            <person name="Jetten M.S.M."/>
            <person name="Mascher T."/>
            <person name="Medema M.H."/>
            <person name="Devos D.P."/>
            <person name="Kaster A.-K."/>
            <person name="Ovreas L."/>
            <person name="Rohde M."/>
            <person name="Galperin M.Y."/>
            <person name="Jogler C."/>
        </authorList>
    </citation>
    <scope>NUCLEOTIDE SEQUENCE [LARGE SCALE GENOMIC DNA]</scope>
    <source>
        <strain evidence="2 3">EC9</strain>
    </source>
</reference>
<dbReference type="OrthoDB" id="221622at2"/>
<evidence type="ECO:0000256" key="1">
    <source>
        <dbReference type="SAM" id="Phobius"/>
    </source>
</evidence>
<feature type="transmembrane region" description="Helical" evidence="1">
    <location>
        <begin position="547"/>
        <end position="566"/>
    </location>
</feature>